<accession>A0A7R9LSM3</accession>
<dbReference type="GO" id="GO:0044322">
    <property type="term" value="C:endoplasmic reticulum quality control compartment"/>
    <property type="evidence" value="ECO:0007669"/>
    <property type="project" value="GOC"/>
</dbReference>
<proteinExistence type="inferred from homology"/>
<evidence type="ECO:0000256" key="4">
    <source>
        <dbReference type="ARBA" id="ARBA00023180"/>
    </source>
</evidence>
<dbReference type="OrthoDB" id="8118055at2759"/>
<keyword evidence="5" id="KW-0326">Glycosidase</keyword>
<protein>
    <recommendedName>
        <fullName evidence="5">alpha-1,2-Mannosidase</fullName>
        <ecNumber evidence="5">3.2.1.-</ecNumber>
    </recommendedName>
</protein>
<dbReference type="InterPro" id="IPR001382">
    <property type="entry name" value="Glyco_hydro_47"/>
</dbReference>
<dbReference type="GO" id="GO:0004571">
    <property type="term" value="F:mannosyl-oligosaccharide 1,2-alpha-mannosidase activity"/>
    <property type="evidence" value="ECO:0007669"/>
    <property type="project" value="InterPro"/>
</dbReference>
<evidence type="ECO:0000313" key="6">
    <source>
        <dbReference type="EMBL" id="CAD7647157.1"/>
    </source>
</evidence>
<dbReference type="PANTHER" id="PTHR45679:SF2">
    <property type="entry name" value="ER DEGRADATION-ENHANCING ALPHA-MANNOSIDASE-LIKE PROTEIN 3"/>
    <property type="match status" value="1"/>
</dbReference>
<dbReference type="InterPro" id="IPR036026">
    <property type="entry name" value="Seven-hairpin_glycosidases"/>
</dbReference>
<dbReference type="InterPro" id="IPR044674">
    <property type="entry name" value="EDEM1/2/3"/>
</dbReference>
<evidence type="ECO:0000256" key="1">
    <source>
        <dbReference type="ARBA" id="ARBA00004240"/>
    </source>
</evidence>
<dbReference type="InterPro" id="IPR012341">
    <property type="entry name" value="6hp_glycosidase-like_sf"/>
</dbReference>
<dbReference type="PANTHER" id="PTHR45679">
    <property type="entry name" value="ER DEGRADATION-ENHANCING ALPHA-MANNOSIDASE-LIKE PROTEIN 2"/>
    <property type="match status" value="1"/>
</dbReference>
<sequence>PLSCKGRYRDSEPNRGDVDDALGNFSLTLVDTLDSLVIFGNYSEFERSVARVIRDVQFDTDVVVSVFETNIRMVGGLISAHILAEYLQEKHHIMGWYSSQLLELAKDLGYRLLPAFNTTTGIPHPRINLRHGLKSSNLGFARETCTSCAGTMILEFAALSRLTGDPIFESDLVGNVINIHTGDWIRRESGVGAGIDSYYEYCLKAYILLGDESYLERFNRHYAGVM</sequence>
<evidence type="ECO:0000256" key="5">
    <source>
        <dbReference type="RuleBase" id="RU361193"/>
    </source>
</evidence>
<dbReference type="GO" id="GO:1904380">
    <property type="term" value="P:endoplasmic reticulum mannose trimming"/>
    <property type="evidence" value="ECO:0007669"/>
    <property type="project" value="InterPro"/>
</dbReference>
<dbReference type="Pfam" id="PF01532">
    <property type="entry name" value="Glyco_hydro_47"/>
    <property type="match status" value="1"/>
</dbReference>
<reference evidence="6" key="1">
    <citation type="submission" date="2020-11" db="EMBL/GenBank/DDBJ databases">
        <authorList>
            <person name="Tran Van P."/>
        </authorList>
    </citation>
    <scope>NUCLEOTIDE SEQUENCE</scope>
</reference>
<dbReference type="Gene3D" id="1.50.10.10">
    <property type="match status" value="1"/>
</dbReference>
<evidence type="ECO:0000256" key="2">
    <source>
        <dbReference type="ARBA" id="ARBA00007658"/>
    </source>
</evidence>
<name>A0A7R9LSM3_9ACAR</name>
<comment type="similarity">
    <text evidence="2 5">Belongs to the glycosyl hydrolase 47 family.</text>
</comment>
<keyword evidence="7" id="KW-1185">Reference proteome</keyword>
<keyword evidence="5" id="KW-0378">Hydrolase</keyword>
<dbReference type="GO" id="GO:0005509">
    <property type="term" value="F:calcium ion binding"/>
    <property type="evidence" value="ECO:0007669"/>
    <property type="project" value="InterPro"/>
</dbReference>
<dbReference type="SUPFAM" id="SSF48225">
    <property type="entry name" value="Seven-hairpin glycosidases"/>
    <property type="match status" value="1"/>
</dbReference>
<comment type="subcellular location">
    <subcellularLocation>
        <location evidence="1">Endoplasmic reticulum</location>
    </subcellularLocation>
</comment>
<dbReference type="GO" id="GO:0016020">
    <property type="term" value="C:membrane"/>
    <property type="evidence" value="ECO:0007669"/>
    <property type="project" value="InterPro"/>
</dbReference>
<feature type="non-terminal residue" evidence="6">
    <location>
        <position position="1"/>
    </location>
</feature>
<dbReference type="GO" id="GO:0005975">
    <property type="term" value="P:carbohydrate metabolic process"/>
    <property type="evidence" value="ECO:0007669"/>
    <property type="project" value="InterPro"/>
</dbReference>
<evidence type="ECO:0000256" key="3">
    <source>
        <dbReference type="ARBA" id="ARBA00022824"/>
    </source>
</evidence>
<dbReference type="EMBL" id="CAJPIZ010038984">
    <property type="protein sequence ID" value="CAG2121359.1"/>
    <property type="molecule type" value="Genomic_DNA"/>
</dbReference>
<organism evidence="6">
    <name type="scientific">Medioppia subpectinata</name>
    <dbReference type="NCBI Taxonomy" id="1979941"/>
    <lineage>
        <taxon>Eukaryota</taxon>
        <taxon>Metazoa</taxon>
        <taxon>Ecdysozoa</taxon>
        <taxon>Arthropoda</taxon>
        <taxon>Chelicerata</taxon>
        <taxon>Arachnida</taxon>
        <taxon>Acari</taxon>
        <taxon>Acariformes</taxon>
        <taxon>Sarcoptiformes</taxon>
        <taxon>Oribatida</taxon>
        <taxon>Brachypylina</taxon>
        <taxon>Oppioidea</taxon>
        <taxon>Oppiidae</taxon>
        <taxon>Medioppia</taxon>
    </lineage>
</organism>
<dbReference type="EC" id="3.2.1.-" evidence="5"/>
<keyword evidence="3" id="KW-0256">Endoplasmic reticulum</keyword>
<keyword evidence="4" id="KW-0325">Glycoprotein</keyword>
<evidence type="ECO:0000313" key="7">
    <source>
        <dbReference type="Proteomes" id="UP000759131"/>
    </source>
</evidence>
<dbReference type="PRINTS" id="PR00747">
    <property type="entry name" value="GLYHDRLASE47"/>
</dbReference>
<gene>
    <name evidence="6" type="ORF">OSB1V03_LOCUS21305</name>
</gene>
<dbReference type="AlphaFoldDB" id="A0A7R9LSM3"/>
<dbReference type="Proteomes" id="UP000759131">
    <property type="component" value="Unassembled WGS sequence"/>
</dbReference>
<dbReference type="EMBL" id="OC893559">
    <property type="protein sequence ID" value="CAD7647157.1"/>
    <property type="molecule type" value="Genomic_DNA"/>
</dbReference>
<feature type="non-terminal residue" evidence="6">
    <location>
        <position position="226"/>
    </location>
</feature>